<dbReference type="GeneID" id="62876458"/>
<reference evidence="1 2" key="1">
    <citation type="submission" date="2021-01" db="EMBL/GenBank/DDBJ databases">
        <title>Genome Sequence and Methylation Pattern of Haloterrigena salifodinae BOL5-1, An Extremely Halophilic Archaeon from a Bolivian Salt Mine.</title>
        <authorList>
            <person name="DasSarma P."/>
            <person name="Anton B.P."/>
            <person name="DasSarma S.L."/>
            <person name="von Ehrenheim H.A.L."/>
            <person name="Martinez F.L."/>
            <person name="Guzman D."/>
            <person name="Roberts R.J."/>
            <person name="DasSarma S."/>
        </authorList>
    </citation>
    <scope>NUCLEOTIDE SEQUENCE [LARGE SCALE GENOMIC DNA]</scope>
    <source>
        <strain evidence="1 2">BOL5-1</strain>
    </source>
</reference>
<dbReference type="RefSeq" id="WP_204747100.1">
    <property type="nucleotide sequence ID" value="NZ_CP069188.1"/>
</dbReference>
<sequence length="64" mass="7292">MTDDAIDIRYRPASGPPRKVSFRPRPDGWLRVTLEWTGCIWRETGCEPVDDVDLECVDGVAICR</sequence>
<name>A0A8T8DYE5_9EURY</name>
<evidence type="ECO:0000313" key="1">
    <source>
        <dbReference type="EMBL" id="QRV14241.1"/>
    </source>
</evidence>
<dbReference type="Proteomes" id="UP000637819">
    <property type="component" value="Chromosome"/>
</dbReference>
<proteinExistence type="predicted"/>
<protein>
    <submittedName>
        <fullName evidence="1">Uncharacterized protein</fullName>
    </submittedName>
</protein>
<dbReference type="AlphaFoldDB" id="A0A8T8DYE5"/>
<dbReference type="KEGG" id="hsal:JMJ58_15000"/>
<evidence type="ECO:0000313" key="2">
    <source>
        <dbReference type="Proteomes" id="UP000637819"/>
    </source>
</evidence>
<keyword evidence="2" id="KW-1185">Reference proteome</keyword>
<gene>
    <name evidence="1" type="ORF">JMJ58_15000</name>
</gene>
<accession>A0A8T8DYE5</accession>
<dbReference type="EMBL" id="CP069188">
    <property type="protein sequence ID" value="QRV14241.1"/>
    <property type="molecule type" value="Genomic_DNA"/>
</dbReference>
<organism evidence="1 2">
    <name type="scientific">Haloterrigena salifodinae</name>
    <dbReference type="NCBI Taxonomy" id="2675099"/>
    <lineage>
        <taxon>Archaea</taxon>
        <taxon>Methanobacteriati</taxon>
        <taxon>Methanobacteriota</taxon>
        <taxon>Stenosarchaea group</taxon>
        <taxon>Halobacteria</taxon>
        <taxon>Halobacteriales</taxon>
        <taxon>Natrialbaceae</taxon>
        <taxon>Haloterrigena</taxon>
    </lineage>
</organism>
<dbReference type="OrthoDB" id="193821at2157"/>